<proteinExistence type="inferred from homology"/>
<dbReference type="InterPro" id="IPR049883">
    <property type="entry name" value="NOTCH1_EGF-like"/>
</dbReference>
<dbReference type="CDD" id="cd00054">
    <property type="entry name" value="EGF_CA"/>
    <property type="match status" value="1"/>
</dbReference>
<dbReference type="Gene3D" id="2.10.25.10">
    <property type="entry name" value="Laminin"/>
    <property type="match status" value="1"/>
</dbReference>
<accession>A0A183NBE4</accession>
<dbReference type="InterPro" id="IPR001881">
    <property type="entry name" value="EGF-like_Ca-bd_dom"/>
</dbReference>
<dbReference type="PANTHER" id="PTHR24034:SF148">
    <property type="entry name" value="RE58433P"/>
    <property type="match status" value="1"/>
</dbReference>
<comment type="caution">
    <text evidence="5">Lacks conserved residue(s) required for the propagation of feature annotation.</text>
</comment>
<protein>
    <submittedName>
        <fullName evidence="6">Uncharacterized protein</fullName>
    </submittedName>
</protein>
<keyword evidence="4 5" id="KW-1015">Disulfide bond</keyword>
<keyword evidence="3" id="KW-0677">Repeat</keyword>
<dbReference type="PROSITE" id="PS01186">
    <property type="entry name" value="EGF_2"/>
    <property type="match status" value="1"/>
</dbReference>
<dbReference type="Gene3D" id="2.10.220.10">
    <property type="entry name" value="Hormone Receptor, Insulin-like Growth Factor Receptor 1, Chain A, domain 2"/>
    <property type="match status" value="1"/>
</dbReference>
<dbReference type="SMART" id="SM00261">
    <property type="entry name" value="FU"/>
    <property type="match status" value="2"/>
</dbReference>
<dbReference type="SMART" id="SM00181">
    <property type="entry name" value="EGF"/>
    <property type="match status" value="3"/>
</dbReference>
<comment type="similarity">
    <text evidence="1">Belongs to the CRELD family.</text>
</comment>
<sequence>MLPLLVVLLNNIICPTLAIYPDDDCNKCKHAAKSFILGFHKSAGKNFGGGNSLWEEKHLGSYSVSEARYHDIVEGICSDVKQAVKCHEFLESIEHHLEDWWLREYRSDSNKVEGFEEDLCVTRTKFCCPANSFGDSCLPCHPCYFFGGRCDGNGTRSGTGNCICNDGYTGELCDKCTFETHFQSHSDFPISCTRCHLSCSGGCSGPFPENCSACAAGWIKVDSGDQRGCVDINECIDSPCNRSTHFCLNKPGSYECVPCHPACNKCSGSTANDCESCASGYQRGNGDVCEDINECNADSNICNSEGESCTNTVGSFKCDCKSGYKRTSNGCVLDVKPRKGSQTSDKYESQSTVHNINSRNRNTQRIIWTVTYTKEFLKYSASLAAFATFCWFARGHPFAILFASLLIGSFVYFQSINFDFVFANQK</sequence>
<dbReference type="InterPro" id="IPR000152">
    <property type="entry name" value="EGF-type_Asp/Asn_hydroxyl_site"/>
</dbReference>
<evidence type="ECO:0000256" key="2">
    <source>
        <dbReference type="ARBA" id="ARBA00022536"/>
    </source>
</evidence>
<organism evidence="6 7">
    <name type="scientific">Schistosoma margrebowiei</name>
    <dbReference type="NCBI Taxonomy" id="48269"/>
    <lineage>
        <taxon>Eukaryota</taxon>
        <taxon>Metazoa</taxon>
        <taxon>Spiralia</taxon>
        <taxon>Lophotrochozoa</taxon>
        <taxon>Platyhelminthes</taxon>
        <taxon>Trematoda</taxon>
        <taxon>Digenea</taxon>
        <taxon>Strigeidida</taxon>
        <taxon>Schistosomatoidea</taxon>
        <taxon>Schistosomatidae</taxon>
        <taxon>Schistosoma</taxon>
    </lineage>
</organism>
<dbReference type="PROSITE" id="PS01187">
    <property type="entry name" value="EGF_CA"/>
    <property type="match status" value="1"/>
</dbReference>
<dbReference type="GO" id="GO:0005509">
    <property type="term" value="F:calcium ion binding"/>
    <property type="evidence" value="ECO:0007669"/>
    <property type="project" value="InterPro"/>
</dbReference>
<dbReference type="EMBL" id="UZAI01021557">
    <property type="protein sequence ID" value="VDP55805.1"/>
    <property type="molecule type" value="Genomic_DNA"/>
</dbReference>
<evidence type="ECO:0000256" key="4">
    <source>
        <dbReference type="ARBA" id="ARBA00023157"/>
    </source>
</evidence>
<dbReference type="Pfam" id="PF07645">
    <property type="entry name" value="EGF_CA"/>
    <property type="match status" value="2"/>
</dbReference>
<dbReference type="InterPro" id="IPR050751">
    <property type="entry name" value="ECM_structural_protein"/>
</dbReference>
<gene>
    <name evidence="6" type="ORF">SMRZ_LOCUS25619</name>
</gene>
<dbReference type="PANTHER" id="PTHR24034">
    <property type="entry name" value="EGF-LIKE DOMAIN-CONTAINING PROTEIN"/>
    <property type="match status" value="1"/>
</dbReference>
<name>A0A183NBE4_9TREM</name>
<dbReference type="PROSITE" id="PS00022">
    <property type="entry name" value="EGF_1"/>
    <property type="match status" value="1"/>
</dbReference>
<evidence type="ECO:0000313" key="7">
    <source>
        <dbReference type="Proteomes" id="UP000277204"/>
    </source>
</evidence>
<dbReference type="InterPro" id="IPR018097">
    <property type="entry name" value="EGF_Ca-bd_CS"/>
</dbReference>
<evidence type="ECO:0000313" key="6">
    <source>
        <dbReference type="EMBL" id="VDP55805.1"/>
    </source>
</evidence>
<keyword evidence="2 5" id="KW-0245">EGF-like domain</keyword>
<dbReference type="SUPFAM" id="SSF57184">
    <property type="entry name" value="Growth factor receptor domain"/>
    <property type="match status" value="1"/>
</dbReference>
<reference evidence="6 7" key="1">
    <citation type="submission" date="2018-11" db="EMBL/GenBank/DDBJ databases">
        <authorList>
            <consortium name="Pathogen Informatics"/>
        </authorList>
    </citation>
    <scope>NUCLEOTIDE SEQUENCE [LARGE SCALE GENOMIC DNA]</scope>
    <source>
        <strain evidence="6 7">Zambia</strain>
    </source>
</reference>
<dbReference type="InterPro" id="IPR006212">
    <property type="entry name" value="Furin_repeat"/>
</dbReference>
<evidence type="ECO:0000256" key="1">
    <source>
        <dbReference type="ARBA" id="ARBA00005897"/>
    </source>
</evidence>
<dbReference type="AlphaFoldDB" id="A0A183NBE4"/>
<dbReference type="PROSITE" id="PS50026">
    <property type="entry name" value="EGF_3"/>
    <property type="match status" value="2"/>
</dbReference>
<dbReference type="CDD" id="cd00064">
    <property type="entry name" value="FU"/>
    <property type="match status" value="1"/>
</dbReference>
<dbReference type="STRING" id="48269.A0A183NBE4"/>
<dbReference type="InterPro" id="IPR000742">
    <property type="entry name" value="EGF"/>
</dbReference>
<keyword evidence="7" id="KW-1185">Reference proteome</keyword>
<feature type="disulfide bond" evidence="5">
    <location>
        <begin position="164"/>
        <end position="173"/>
    </location>
</feature>
<dbReference type="PROSITE" id="PS00010">
    <property type="entry name" value="ASX_HYDROXYL"/>
    <property type="match status" value="1"/>
</dbReference>
<dbReference type="InterPro" id="IPR009030">
    <property type="entry name" value="Growth_fac_rcpt_cys_sf"/>
</dbReference>
<dbReference type="Proteomes" id="UP000277204">
    <property type="component" value="Unassembled WGS sequence"/>
</dbReference>
<evidence type="ECO:0000256" key="5">
    <source>
        <dbReference type="PROSITE-ProRule" id="PRU00076"/>
    </source>
</evidence>
<dbReference type="SMART" id="SM00179">
    <property type="entry name" value="EGF_CA"/>
    <property type="match status" value="2"/>
</dbReference>
<evidence type="ECO:0000256" key="3">
    <source>
        <dbReference type="ARBA" id="ARBA00022737"/>
    </source>
</evidence>